<keyword evidence="3 6" id="KW-0489">Methyltransferase</keyword>
<comment type="function">
    <text evidence="6">Catalyzes the 2'-O-methylation of the ribose of cytidine 1402 (C1402) in 16S rRNA.</text>
</comment>
<dbReference type="GO" id="GO:0070677">
    <property type="term" value="F:rRNA (cytosine-2'-O-)-methyltransferase activity"/>
    <property type="evidence" value="ECO:0007669"/>
    <property type="project" value="UniProtKB-UniRule"/>
</dbReference>
<dbReference type="PATRIC" id="fig|759362.5.peg.2698"/>
<evidence type="ECO:0000256" key="5">
    <source>
        <dbReference type="ARBA" id="ARBA00022691"/>
    </source>
</evidence>
<dbReference type="Gene3D" id="3.40.1010.10">
    <property type="entry name" value="Cobalt-precorrin-4 Transmethylase, Domain 1"/>
    <property type="match status" value="1"/>
</dbReference>
<dbReference type="Pfam" id="PF23016">
    <property type="entry name" value="RsmI_C"/>
    <property type="match status" value="1"/>
</dbReference>
<dbReference type="PIRSF" id="PIRSF005917">
    <property type="entry name" value="MTase_YraL"/>
    <property type="match status" value="1"/>
</dbReference>
<feature type="domain" description="RsmI HTH" evidence="8">
    <location>
        <begin position="239"/>
        <end position="281"/>
    </location>
</feature>
<evidence type="ECO:0000256" key="1">
    <source>
        <dbReference type="ARBA" id="ARBA00022490"/>
    </source>
</evidence>
<keyword evidence="1 6" id="KW-0963">Cytoplasm</keyword>
<dbReference type="FunFam" id="3.30.950.10:FF:000002">
    <property type="entry name" value="Ribosomal RNA small subunit methyltransferase I"/>
    <property type="match status" value="1"/>
</dbReference>
<proteinExistence type="inferred from homology"/>
<name>F9Y8U5_KETVW</name>
<dbReference type="eggNOG" id="COG0313">
    <property type="taxonomic scope" value="Bacteria"/>
</dbReference>
<dbReference type="CDD" id="cd11648">
    <property type="entry name" value="RsmI"/>
    <property type="match status" value="1"/>
</dbReference>
<dbReference type="Proteomes" id="UP000000692">
    <property type="component" value="Chromosome"/>
</dbReference>
<dbReference type="InterPro" id="IPR000878">
    <property type="entry name" value="4pyrrol_Mease"/>
</dbReference>
<dbReference type="PANTHER" id="PTHR46111">
    <property type="entry name" value="RIBOSOMAL RNA SMALL SUBUNIT METHYLTRANSFERASE I"/>
    <property type="match status" value="1"/>
</dbReference>
<dbReference type="PANTHER" id="PTHR46111:SF1">
    <property type="entry name" value="RIBOSOMAL RNA SMALL SUBUNIT METHYLTRANSFERASE I"/>
    <property type="match status" value="1"/>
</dbReference>
<protein>
    <recommendedName>
        <fullName evidence="6">Ribosomal RNA small subunit methyltransferase I</fullName>
        <ecNumber evidence="6">2.1.1.198</ecNumber>
    </recommendedName>
    <alternativeName>
        <fullName evidence="6">16S rRNA 2'-O-ribose C1402 methyltransferase</fullName>
    </alternativeName>
    <alternativeName>
        <fullName evidence="6">rRNA (cytidine-2'-O-)-methyltransferase RsmI</fullName>
    </alternativeName>
</protein>
<dbReference type="EC" id="2.1.1.198" evidence="6"/>
<organism evidence="9 10">
    <name type="scientific">Ketogulonicigenium vulgare (strain WSH-001)</name>
    <dbReference type="NCBI Taxonomy" id="759362"/>
    <lineage>
        <taxon>Bacteria</taxon>
        <taxon>Pseudomonadati</taxon>
        <taxon>Pseudomonadota</taxon>
        <taxon>Alphaproteobacteria</taxon>
        <taxon>Rhodobacterales</taxon>
        <taxon>Roseobacteraceae</taxon>
        <taxon>Ketogulonicigenium</taxon>
    </lineage>
</organism>
<dbReference type="OrthoDB" id="9809084at2"/>
<dbReference type="KEGG" id="kvl:KVU_2583"/>
<dbReference type="InterPro" id="IPR014776">
    <property type="entry name" value="4pyrrole_Mease_sub2"/>
</dbReference>
<dbReference type="SUPFAM" id="SSF53790">
    <property type="entry name" value="Tetrapyrrole methylase"/>
    <property type="match status" value="1"/>
</dbReference>
<gene>
    <name evidence="6" type="primary">rsmI</name>
    <name evidence="9" type="ordered locus">KVU_2583</name>
</gene>
<feature type="domain" description="Tetrapyrrole methylase" evidence="7">
    <location>
        <begin position="11"/>
        <end position="214"/>
    </location>
</feature>
<dbReference type="EMBL" id="CP002018">
    <property type="protein sequence ID" value="AEM42422.1"/>
    <property type="molecule type" value="Genomic_DNA"/>
</dbReference>
<evidence type="ECO:0000256" key="6">
    <source>
        <dbReference type="HAMAP-Rule" id="MF_01877"/>
    </source>
</evidence>
<dbReference type="HOGENOM" id="CLU_044779_2_1_5"/>
<dbReference type="InterPro" id="IPR035996">
    <property type="entry name" value="4pyrrol_Methylase_sf"/>
</dbReference>
<comment type="catalytic activity">
    <reaction evidence="6">
        <text>cytidine(1402) in 16S rRNA + S-adenosyl-L-methionine = 2'-O-methylcytidine(1402) in 16S rRNA + S-adenosyl-L-homocysteine + H(+)</text>
        <dbReference type="Rhea" id="RHEA:42924"/>
        <dbReference type="Rhea" id="RHEA-COMP:10285"/>
        <dbReference type="Rhea" id="RHEA-COMP:10286"/>
        <dbReference type="ChEBI" id="CHEBI:15378"/>
        <dbReference type="ChEBI" id="CHEBI:57856"/>
        <dbReference type="ChEBI" id="CHEBI:59789"/>
        <dbReference type="ChEBI" id="CHEBI:74495"/>
        <dbReference type="ChEBI" id="CHEBI:82748"/>
        <dbReference type="EC" id="2.1.1.198"/>
    </reaction>
</comment>
<accession>F9Y8U5</accession>
<sequence length="285" mass="30249">MSGAFPLTAGLYLVATPIGAARDITLRALDVLRLADVIAAEDTRTARKLMEIHGVPLNGRRILAFHDHSTEGTTAHLVTQVREGKSVAYVSEAGTPLVADPGYELARGMIAEDLPVTAAPGASAVLTALTIGGLPTDRFLFNGFLPAAHSARQSELAILRDVPATLVFYESPKRLGSSLVDMAAVLGAGRQAAVCRELTKKFEEVRRGTLAELAEYYQENDARGEVVVLVDRAGAVVTGAADIESALREAMQTMRIKDAATLVAGALNLPRREVYQIALAMSADD</sequence>
<comment type="subcellular location">
    <subcellularLocation>
        <location evidence="6">Cytoplasm</location>
    </subcellularLocation>
</comment>
<reference evidence="9 10" key="1">
    <citation type="journal article" date="2011" name="J. Bacteriol.">
        <title>Complete genome sequence of the industrial strain Ketogulonicigenium vulgare WSH-001.</title>
        <authorList>
            <person name="Liu L."/>
            <person name="Li Y."/>
            <person name="Zhang J."/>
            <person name="Zhou Z."/>
            <person name="Liu J."/>
            <person name="Li X."/>
            <person name="Zhou J."/>
            <person name="Du G."/>
            <person name="Wang L."/>
            <person name="Chen J."/>
        </authorList>
    </citation>
    <scope>NUCLEOTIDE SEQUENCE [LARGE SCALE GENOMIC DNA]</scope>
    <source>
        <strain evidence="9 10">WSH-001</strain>
    </source>
</reference>
<keyword evidence="2 6" id="KW-0698">rRNA processing</keyword>
<keyword evidence="10" id="KW-1185">Reference proteome</keyword>
<keyword evidence="5 6" id="KW-0949">S-adenosyl-L-methionine</keyword>
<keyword evidence="4 6" id="KW-0808">Transferase</keyword>
<dbReference type="HAMAP" id="MF_01877">
    <property type="entry name" value="16SrRNA_methyltr_I"/>
    <property type="match status" value="1"/>
</dbReference>
<dbReference type="InterPro" id="IPR014777">
    <property type="entry name" value="4pyrrole_Mease_sub1"/>
</dbReference>
<evidence type="ECO:0000313" key="9">
    <source>
        <dbReference type="EMBL" id="AEM42422.1"/>
    </source>
</evidence>
<evidence type="ECO:0000256" key="3">
    <source>
        <dbReference type="ARBA" id="ARBA00022603"/>
    </source>
</evidence>
<comment type="similarity">
    <text evidence="6">Belongs to the methyltransferase superfamily. RsmI family.</text>
</comment>
<evidence type="ECO:0000256" key="2">
    <source>
        <dbReference type="ARBA" id="ARBA00022552"/>
    </source>
</evidence>
<dbReference type="Gene3D" id="3.30.950.10">
    <property type="entry name" value="Methyltransferase, Cobalt-precorrin-4 Transmethylase, Domain 2"/>
    <property type="match status" value="1"/>
</dbReference>
<dbReference type="AlphaFoldDB" id="F9Y8U5"/>
<evidence type="ECO:0000256" key="4">
    <source>
        <dbReference type="ARBA" id="ARBA00022679"/>
    </source>
</evidence>
<dbReference type="InterPro" id="IPR008189">
    <property type="entry name" value="rRNA_ssu_MeTfrase_I"/>
</dbReference>
<evidence type="ECO:0000259" key="8">
    <source>
        <dbReference type="Pfam" id="PF23016"/>
    </source>
</evidence>
<dbReference type="Pfam" id="PF00590">
    <property type="entry name" value="TP_methylase"/>
    <property type="match status" value="1"/>
</dbReference>
<dbReference type="GO" id="GO:0005737">
    <property type="term" value="C:cytoplasm"/>
    <property type="evidence" value="ECO:0007669"/>
    <property type="project" value="UniProtKB-SubCell"/>
</dbReference>
<dbReference type="InterPro" id="IPR053910">
    <property type="entry name" value="RsmI_HTH"/>
</dbReference>
<evidence type="ECO:0000259" key="7">
    <source>
        <dbReference type="Pfam" id="PF00590"/>
    </source>
</evidence>
<evidence type="ECO:0000313" key="10">
    <source>
        <dbReference type="Proteomes" id="UP000000692"/>
    </source>
</evidence>
<dbReference type="NCBIfam" id="TIGR00096">
    <property type="entry name" value="16S rRNA (cytidine(1402)-2'-O)-methyltransferase"/>
    <property type="match status" value="1"/>
</dbReference>
<dbReference type="RefSeq" id="WP_013383075.1">
    <property type="nucleotide sequence ID" value="NC_017384.1"/>
</dbReference>